<dbReference type="PANTHER" id="PTHR23519:SF4">
    <property type="entry name" value="AUTOPHAGY-RELATED PROTEIN"/>
    <property type="match status" value="1"/>
</dbReference>
<evidence type="ECO:0000256" key="2">
    <source>
        <dbReference type="ARBA" id="ARBA00022448"/>
    </source>
</evidence>
<comment type="caution">
    <text evidence="6">Lacks conserved residue(s) required for the propagation of feature annotation.</text>
</comment>
<feature type="transmembrane region" description="Helical" evidence="6">
    <location>
        <begin position="81"/>
        <end position="101"/>
    </location>
</feature>
<name>A0A5M9J4B2_MONFR</name>
<evidence type="ECO:0000313" key="8">
    <source>
        <dbReference type="Proteomes" id="UP000322873"/>
    </source>
</evidence>
<dbReference type="EMBL" id="VICG01000016">
    <property type="protein sequence ID" value="KAA8563641.1"/>
    <property type="molecule type" value="Genomic_DNA"/>
</dbReference>
<dbReference type="InterPro" id="IPR050495">
    <property type="entry name" value="ATG22/LtaA_families"/>
</dbReference>
<dbReference type="InterPro" id="IPR024671">
    <property type="entry name" value="Atg22-like"/>
</dbReference>
<comment type="similarity">
    <text evidence="6">Belongs to the ATG22 family.</text>
</comment>
<keyword evidence="3 6" id="KW-0812">Transmembrane</keyword>
<dbReference type="Proteomes" id="UP000322873">
    <property type="component" value="Unassembled WGS sequence"/>
</dbReference>
<comment type="subcellular location">
    <subcellularLocation>
        <location evidence="1">Endomembrane system</location>
        <topology evidence="1">Multi-pass membrane protein</topology>
    </subcellularLocation>
    <subcellularLocation>
        <location evidence="6">Vacuole membrane</location>
        <topology evidence="6">Multi-pass membrane protein</topology>
    </subcellularLocation>
</comment>
<accession>A0A5M9J4B2</accession>
<keyword evidence="6" id="KW-0926">Vacuole</keyword>
<keyword evidence="5 6" id="KW-0472">Membrane</keyword>
<dbReference type="GO" id="GO:0006914">
    <property type="term" value="P:autophagy"/>
    <property type="evidence" value="ECO:0007669"/>
    <property type="project" value="UniProtKB-KW"/>
</dbReference>
<keyword evidence="8" id="KW-1185">Reference proteome</keyword>
<organism evidence="7 8">
    <name type="scientific">Monilinia fructicola</name>
    <name type="common">Brown rot fungus</name>
    <name type="synonym">Ciboria fructicola</name>
    <dbReference type="NCBI Taxonomy" id="38448"/>
    <lineage>
        <taxon>Eukaryota</taxon>
        <taxon>Fungi</taxon>
        <taxon>Dikarya</taxon>
        <taxon>Ascomycota</taxon>
        <taxon>Pezizomycotina</taxon>
        <taxon>Leotiomycetes</taxon>
        <taxon>Helotiales</taxon>
        <taxon>Sclerotiniaceae</taxon>
        <taxon>Monilinia</taxon>
    </lineage>
</organism>
<dbReference type="PANTHER" id="PTHR23519">
    <property type="entry name" value="AUTOPHAGY-RELATED PROTEIN 22"/>
    <property type="match status" value="1"/>
</dbReference>
<dbReference type="Pfam" id="PF11700">
    <property type="entry name" value="ATG22"/>
    <property type="match status" value="1"/>
</dbReference>
<proteinExistence type="inferred from homology"/>
<comment type="function">
    <text evidence="6">Vacuolar effluxer which mediate the efflux of amino acids resulting from autophagic degradation. The release of autophagic amino acids allows the maintenance of protein synthesis and viability during nitrogen starvation.</text>
</comment>
<keyword evidence="4 6" id="KW-1133">Transmembrane helix</keyword>
<evidence type="ECO:0000256" key="5">
    <source>
        <dbReference type="ARBA" id="ARBA00023136"/>
    </source>
</evidence>
<feature type="transmembrane region" description="Helical" evidence="6">
    <location>
        <begin position="189"/>
        <end position="209"/>
    </location>
</feature>
<evidence type="ECO:0000256" key="3">
    <source>
        <dbReference type="ARBA" id="ARBA00022692"/>
    </source>
</evidence>
<evidence type="ECO:0000256" key="1">
    <source>
        <dbReference type="ARBA" id="ARBA00004127"/>
    </source>
</evidence>
<evidence type="ECO:0000313" key="7">
    <source>
        <dbReference type="EMBL" id="KAA8563641.1"/>
    </source>
</evidence>
<dbReference type="GO" id="GO:0006865">
    <property type="term" value="P:amino acid transport"/>
    <property type="evidence" value="ECO:0007669"/>
    <property type="project" value="UniProtKB-KW"/>
</dbReference>
<protein>
    <recommendedName>
        <fullName evidence="6">Autophagy-related protein</fullName>
    </recommendedName>
</protein>
<dbReference type="GO" id="GO:0005774">
    <property type="term" value="C:vacuolar membrane"/>
    <property type="evidence" value="ECO:0007669"/>
    <property type="project" value="UniProtKB-SubCell"/>
</dbReference>
<sequence length="246" mass="27448">MFSIDEDSFDQPATTRKELWSYYLYSNGNNGVGPTSYSQALFQSALSRAGWDPAIRPIHRGNCTTGGCVIPWGSGTRSVSSVILIANGICFTIMTVIFVTLGSAADYGNFGRWLLLFLTIVCWAFQYGLVTIKESSQWPEAMVFYIVSYISYGGMKECSLDYSASPIALPQLSDQMSSKPLLTAQNNNWMGFPFLFALCTLASIIIWFVDVDKGREDCRMYVEERKAVHEREAQRKHIGTAAISQE</sequence>
<dbReference type="AlphaFoldDB" id="A0A5M9J4B2"/>
<dbReference type="VEuPathDB" id="FungiDB:MFRU_052g00190"/>
<gene>
    <name evidence="7" type="ORF">EYC84_011664</name>
</gene>
<keyword evidence="6" id="KW-0072">Autophagy</keyword>
<keyword evidence="2 6" id="KW-0813">Transport</keyword>
<feature type="transmembrane region" description="Helical" evidence="6">
    <location>
        <begin position="113"/>
        <end position="132"/>
    </location>
</feature>
<evidence type="ECO:0000256" key="4">
    <source>
        <dbReference type="ARBA" id="ARBA00022989"/>
    </source>
</evidence>
<evidence type="ECO:0000256" key="6">
    <source>
        <dbReference type="RuleBase" id="RU363073"/>
    </source>
</evidence>
<reference evidence="7 8" key="1">
    <citation type="submission" date="2019-06" db="EMBL/GenBank/DDBJ databases">
        <title>Genome Sequence of the Brown Rot Fungal Pathogen Monilinia fructicola.</title>
        <authorList>
            <person name="De Miccolis Angelini R.M."/>
            <person name="Landi L."/>
            <person name="Abate D."/>
            <person name="Pollastro S."/>
            <person name="Romanazzi G."/>
            <person name="Faretra F."/>
        </authorList>
    </citation>
    <scope>NUCLEOTIDE SEQUENCE [LARGE SCALE GENOMIC DNA]</scope>
    <source>
        <strain evidence="7 8">Mfrc123</strain>
    </source>
</reference>
<keyword evidence="6" id="KW-0029">Amino-acid transport</keyword>
<dbReference type="GO" id="GO:0012505">
    <property type="term" value="C:endomembrane system"/>
    <property type="evidence" value="ECO:0007669"/>
    <property type="project" value="UniProtKB-SubCell"/>
</dbReference>
<comment type="caution">
    <text evidence="7">The sequence shown here is derived from an EMBL/GenBank/DDBJ whole genome shotgun (WGS) entry which is preliminary data.</text>
</comment>